<keyword evidence="3" id="KW-1185">Reference proteome</keyword>
<evidence type="ECO:0000313" key="2">
    <source>
        <dbReference type="EMBL" id="KAJ3996536.1"/>
    </source>
</evidence>
<keyword evidence="1" id="KW-0175">Coiled coil</keyword>
<protein>
    <recommendedName>
        <fullName evidence="4">F-box domain-containing protein</fullName>
    </recommendedName>
</protein>
<proteinExistence type="predicted"/>
<dbReference type="Proteomes" id="UP001163828">
    <property type="component" value="Unassembled WGS sequence"/>
</dbReference>
<comment type="caution">
    <text evidence="2">The sequence shown here is derived from an EMBL/GenBank/DDBJ whole genome shotgun (WGS) entry which is preliminary data.</text>
</comment>
<evidence type="ECO:0000256" key="1">
    <source>
        <dbReference type="SAM" id="Coils"/>
    </source>
</evidence>
<name>A0ABQ8QDE3_9AGAR</name>
<gene>
    <name evidence="2" type="ORF">F5050DRAFT_1758558</name>
</gene>
<organism evidence="2 3">
    <name type="scientific">Lentinula boryana</name>
    <dbReference type="NCBI Taxonomy" id="40481"/>
    <lineage>
        <taxon>Eukaryota</taxon>
        <taxon>Fungi</taxon>
        <taxon>Dikarya</taxon>
        <taxon>Basidiomycota</taxon>
        <taxon>Agaricomycotina</taxon>
        <taxon>Agaricomycetes</taxon>
        <taxon>Agaricomycetidae</taxon>
        <taxon>Agaricales</taxon>
        <taxon>Marasmiineae</taxon>
        <taxon>Omphalotaceae</taxon>
        <taxon>Lentinula</taxon>
    </lineage>
</organism>
<reference evidence="2" key="1">
    <citation type="submission" date="2022-08" db="EMBL/GenBank/DDBJ databases">
        <authorList>
            <consortium name="DOE Joint Genome Institute"/>
            <person name="Min B."/>
            <person name="Riley R."/>
            <person name="Sierra-Patev S."/>
            <person name="Naranjo-Ortiz M."/>
            <person name="Looney B."/>
            <person name="Konkel Z."/>
            <person name="Slot J.C."/>
            <person name="Sakamoto Y."/>
            <person name="Steenwyk J.L."/>
            <person name="Rokas A."/>
            <person name="Carro J."/>
            <person name="Camarero S."/>
            <person name="Ferreira P."/>
            <person name="Molpeceres G."/>
            <person name="Ruiz-Duenas F.J."/>
            <person name="Serrano A."/>
            <person name="Henrissat B."/>
            <person name="Drula E."/>
            <person name="Hughes K.W."/>
            <person name="Mata J.L."/>
            <person name="Ishikawa N.K."/>
            <person name="Vargas-Isla R."/>
            <person name="Ushijima S."/>
            <person name="Smith C.A."/>
            <person name="Ahrendt S."/>
            <person name="Andreopoulos W."/>
            <person name="He G."/>
            <person name="Labutti K."/>
            <person name="Lipzen A."/>
            <person name="Ng V."/>
            <person name="Sandor L."/>
            <person name="Barry K."/>
            <person name="Martinez A.T."/>
            <person name="Xiao Y."/>
            <person name="Gibbons J.G."/>
            <person name="Terashima K."/>
            <person name="Hibbett D.S."/>
            <person name="Grigoriev I.V."/>
        </authorList>
    </citation>
    <scope>NUCLEOTIDE SEQUENCE</scope>
    <source>
        <strain evidence="2">TFB10827</strain>
    </source>
</reference>
<dbReference type="EMBL" id="MU790609">
    <property type="protein sequence ID" value="KAJ3996536.1"/>
    <property type="molecule type" value="Genomic_DNA"/>
</dbReference>
<accession>A0ABQ8QDE3</accession>
<feature type="coiled-coil region" evidence="1">
    <location>
        <begin position="22"/>
        <end position="56"/>
    </location>
</feature>
<sequence>MAQYLRQPRIEDIPLSLSPDDNSFLETRISLTEMEAKRLEDQISQLQYQLKLKHQDLAAMYNISAPIRRLPFELLSNIFYEYCFLKETKPIVSRKSSKPQLLISQICFTWRKVAFGTPRLWSELGILLGRRSGISVHDTMMVHSWLGRSGALFLNVSIMQHHQNSQLFSENLPNQLLPFCNRLGSLSLALPLKCLSSFFSKHFELPVLKKLDLAFLHTVNEPDSNDSRTMPLQCRSRFTTFLNSRQLWAVKLNLPRSTYDDNDKFILTRILFMLPLPLSQLRSLHLELHHQGDYSLSDACSYLNVLRNCQSTLVKCRLVRCPTQLRDALVDSPSPMAFTTLKILCLEQWEDENEARFIQHITVPSLVTLRIDHSVYGGDDFSEFFSNHLIDLKIRSSFSLSTLELIRVRMMCTKDVLSVLAAFPTIEHLKFCDCNYNTKALMRGLQLCDSKAQDPITPKLVSLYLVDFEVIPKGSEKFIVDMVESRTSLASNGVTRACLSTFTLAYEHHQLSDSMIARLNELLDLDLETTRD</sequence>
<evidence type="ECO:0008006" key="4">
    <source>
        <dbReference type="Google" id="ProtNLM"/>
    </source>
</evidence>
<evidence type="ECO:0000313" key="3">
    <source>
        <dbReference type="Proteomes" id="UP001163828"/>
    </source>
</evidence>